<dbReference type="Gene3D" id="1.10.210.20">
    <property type="match status" value="1"/>
</dbReference>
<evidence type="ECO:0000313" key="3">
    <source>
        <dbReference type="Proteomes" id="UP000693952"/>
    </source>
</evidence>
<dbReference type="Proteomes" id="UP000693952">
    <property type="component" value="Chromosome"/>
</dbReference>
<accession>A0ABX8MPA4</accession>
<keyword evidence="3" id="KW-1185">Reference proteome</keyword>
<dbReference type="SUPFAM" id="SSF53474">
    <property type="entry name" value="alpha/beta-Hydrolases"/>
    <property type="match status" value="1"/>
</dbReference>
<dbReference type="EMBL" id="CP077074">
    <property type="protein sequence ID" value="QXH40320.1"/>
    <property type="molecule type" value="Genomic_DNA"/>
</dbReference>
<dbReference type="InterPro" id="IPR029058">
    <property type="entry name" value="AB_hydrolase_fold"/>
</dbReference>
<evidence type="ECO:0000313" key="2">
    <source>
        <dbReference type="EMBL" id="QXH40320.1"/>
    </source>
</evidence>
<proteinExistence type="predicted"/>
<dbReference type="RefSeq" id="WP_124347213.1">
    <property type="nucleotide sequence ID" value="NZ_CP027706.1"/>
</dbReference>
<feature type="domain" description="AB hydrolase-1" evidence="1">
    <location>
        <begin position="24"/>
        <end position="257"/>
    </location>
</feature>
<protein>
    <submittedName>
        <fullName evidence="2">Alpha/beta hydrolase</fullName>
    </submittedName>
</protein>
<dbReference type="GO" id="GO:0016787">
    <property type="term" value="F:hydrolase activity"/>
    <property type="evidence" value="ECO:0007669"/>
    <property type="project" value="UniProtKB-KW"/>
</dbReference>
<keyword evidence="2" id="KW-0378">Hydrolase</keyword>
<organism evidence="2 3">
    <name type="scientific">Pseudomonas sessilinigenes</name>
    <dbReference type="NCBI Taxonomy" id="658629"/>
    <lineage>
        <taxon>Bacteria</taxon>
        <taxon>Pseudomonadati</taxon>
        <taxon>Pseudomonadota</taxon>
        <taxon>Gammaproteobacteria</taxon>
        <taxon>Pseudomonadales</taxon>
        <taxon>Pseudomonadaceae</taxon>
        <taxon>Pseudomonas</taxon>
    </lineage>
</organism>
<dbReference type="PANTHER" id="PTHR43798">
    <property type="entry name" value="MONOACYLGLYCEROL LIPASE"/>
    <property type="match status" value="1"/>
</dbReference>
<gene>
    <name evidence="2" type="ORF">KSS89_29655</name>
</gene>
<name>A0ABX8MPA4_9PSED</name>
<dbReference type="Gene3D" id="3.40.50.1820">
    <property type="entry name" value="alpha/beta hydrolase"/>
    <property type="match status" value="1"/>
</dbReference>
<evidence type="ECO:0000259" key="1">
    <source>
        <dbReference type="Pfam" id="PF12697"/>
    </source>
</evidence>
<dbReference type="Pfam" id="PF12697">
    <property type="entry name" value="Abhydrolase_6"/>
    <property type="match status" value="1"/>
</dbReference>
<dbReference type="InterPro" id="IPR050266">
    <property type="entry name" value="AB_hydrolase_sf"/>
</dbReference>
<reference evidence="2" key="1">
    <citation type="submission" date="2021-06" db="EMBL/GenBank/DDBJ databases">
        <title>Updating the genus Pseudomonas: Description of 43 new species and partition of the Pseudomonas putida group.</title>
        <authorList>
            <person name="Girard L."/>
            <person name="Lood C."/>
            <person name="Vandamme P."/>
            <person name="Rokni-Zadeh H."/>
            <person name="van Noort V."/>
            <person name="Hofte M."/>
            <person name="Lavigne R."/>
            <person name="De Mot R."/>
        </authorList>
    </citation>
    <scope>NUCLEOTIDE SEQUENCE</scope>
    <source>
        <strain evidence="2">CMR12a</strain>
    </source>
</reference>
<dbReference type="InterPro" id="IPR000073">
    <property type="entry name" value="AB_hydrolase_1"/>
</dbReference>
<sequence>MQTVHLNDVLMTYTETGDSEAPSLLLLSGWCQDRRLFKSLAPLLAERFHVMCLDWRGHDPKQTDGGDFSALDLADDLLAFIDFKGLDSVRLVSTSHGCWVNLEVCERLGSKRLPKTVVVDWLMHPHEGFWQQLAQGQHPTDYATGRQSFFDEWAASTDNADVLQHLRHEMPWFDGTMWRRACREIEICYRRWGSPLERMSSIADKPLVRHIYSQPLDPGYRRMQQDFAAEHSWFDPCHIPGNTHFPTLENPQAVARAIDDFFCA</sequence>